<comment type="similarity">
    <text evidence="1">Belongs to the UPF0213 family.</text>
</comment>
<dbReference type="InterPro" id="IPR035901">
    <property type="entry name" value="GIY-YIG_endonuc_sf"/>
</dbReference>
<comment type="caution">
    <text evidence="4">The sequence shown here is derived from an EMBL/GenBank/DDBJ whole genome shotgun (WGS) entry which is preliminary data.</text>
</comment>
<dbReference type="SUPFAM" id="SSF82771">
    <property type="entry name" value="GIY-YIG endonuclease"/>
    <property type="match status" value="1"/>
</dbReference>
<dbReference type="Proteomes" id="UP000522720">
    <property type="component" value="Unassembled WGS sequence"/>
</dbReference>
<dbReference type="PROSITE" id="PS50164">
    <property type="entry name" value="GIY_YIG"/>
    <property type="match status" value="1"/>
</dbReference>
<evidence type="ECO:0000256" key="2">
    <source>
        <dbReference type="SAM" id="MobiDB-lite"/>
    </source>
</evidence>
<dbReference type="PANTHER" id="PTHR34477">
    <property type="entry name" value="UPF0213 PROTEIN YHBQ"/>
    <property type="match status" value="1"/>
</dbReference>
<dbReference type="InterPro" id="IPR050190">
    <property type="entry name" value="UPF0213_domain"/>
</dbReference>
<accession>A0A7X6MX65</accession>
<evidence type="ECO:0000313" key="5">
    <source>
        <dbReference type="Proteomes" id="UP000522720"/>
    </source>
</evidence>
<evidence type="ECO:0000256" key="1">
    <source>
        <dbReference type="ARBA" id="ARBA00007435"/>
    </source>
</evidence>
<dbReference type="PANTHER" id="PTHR34477:SF1">
    <property type="entry name" value="UPF0213 PROTEIN YHBQ"/>
    <property type="match status" value="1"/>
</dbReference>
<dbReference type="Gene3D" id="3.40.1440.10">
    <property type="entry name" value="GIY-YIG endonuclease"/>
    <property type="match status" value="1"/>
</dbReference>
<proteinExistence type="inferred from homology"/>
<dbReference type="RefSeq" id="WP_168548780.1">
    <property type="nucleotide sequence ID" value="NZ_JAAXPR010000005.1"/>
</dbReference>
<dbReference type="AlphaFoldDB" id="A0A7X6MX65"/>
<dbReference type="EMBL" id="JAAXPR010000005">
    <property type="protein sequence ID" value="NKZ20022.1"/>
    <property type="molecule type" value="Genomic_DNA"/>
</dbReference>
<dbReference type="CDD" id="cd10456">
    <property type="entry name" value="GIY-YIG_UPF0213"/>
    <property type="match status" value="1"/>
</dbReference>
<keyword evidence="5" id="KW-1185">Reference proteome</keyword>
<sequence length="107" mass="12224">MENKPAYFYVLRCSDDSLYTGYTTDLDKRLKTHNAGKGAKYTRARLPVSLLYSERFDSKQAAMSAESHFKRKKRSEKLAYIAEQSLKTNPANHSDKLDETQAQPPTC</sequence>
<feature type="region of interest" description="Disordered" evidence="2">
    <location>
        <begin position="82"/>
        <end position="107"/>
    </location>
</feature>
<gene>
    <name evidence="4" type="ORF">HF992_04045</name>
</gene>
<reference evidence="4 5" key="1">
    <citation type="submission" date="2020-04" db="EMBL/GenBank/DDBJ databases">
        <title>MicrobeNet Type strains.</title>
        <authorList>
            <person name="Nicholson A.C."/>
        </authorList>
    </citation>
    <scope>NUCLEOTIDE SEQUENCE [LARGE SCALE GENOMIC DNA]</scope>
    <source>
        <strain evidence="4 5">CCUG 69612</strain>
    </source>
</reference>
<feature type="domain" description="GIY-YIG" evidence="3">
    <location>
        <begin position="4"/>
        <end position="79"/>
    </location>
</feature>
<evidence type="ECO:0000259" key="3">
    <source>
        <dbReference type="PROSITE" id="PS50164"/>
    </source>
</evidence>
<dbReference type="Pfam" id="PF01541">
    <property type="entry name" value="GIY-YIG"/>
    <property type="match status" value="1"/>
</dbReference>
<protein>
    <submittedName>
        <fullName evidence="4">GIY-YIG nuclease family protein</fullName>
    </submittedName>
</protein>
<name>A0A7X6MX65_9STRE</name>
<evidence type="ECO:0000313" key="4">
    <source>
        <dbReference type="EMBL" id="NKZ20022.1"/>
    </source>
</evidence>
<dbReference type="InterPro" id="IPR000305">
    <property type="entry name" value="GIY-YIG_endonuc"/>
</dbReference>
<organism evidence="4 5">
    <name type="scientific">Streptococcus ovuberis</name>
    <dbReference type="NCBI Taxonomy" id="1936207"/>
    <lineage>
        <taxon>Bacteria</taxon>
        <taxon>Bacillati</taxon>
        <taxon>Bacillota</taxon>
        <taxon>Bacilli</taxon>
        <taxon>Lactobacillales</taxon>
        <taxon>Streptococcaceae</taxon>
        <taxon>Streptococcus</taxon>
    </lineage>
</organism>